<dbReference type="Proteomes" id="UP001359559">
    <property type="component" value="Unassembled WGS sequence"/>
</dbReference>
<evidence type="ECO:0000313" key="1">
    <source>
        <dbReference type="EMBL" id="KAK7285420.1"/>
    </source>
</evidence>
<sequence length="85" mass="9620">MKFFIDKDYDSSMEHLQNYSFEDKHGVKATKANKLKAYGKEDVENKPTKSLGSTILVQTGQCVSSRLDHSCALHGDAYKLFDDML</sequence>
<evidence type="ECO:0000313" key="2">
    <source>
        <dbReference type="Proteomes" id="UP001359559"/>
    </source>
</evidence>
<proteinExistence type="predicted"/>
<dbReference type="EMBL" id="JAYKXN010000005">
    <property type="protein sequence ID" value="KAK7285420.1"/>
    <property type="molecule type" value="Genomic_DNA"/>
</dbReference>
<comment type="caution">
    <text evidence="1">The sequence shown here is derived from an EMBL/GenBank/DDBJ whole genome shotgun (WGS) entry which is preliminary data.</text>
</comment>
<reference evidence="1 2" key="1">
    <citation type="submission" date="2024-01" db="EMBL/GenBank/DDBJ databases">
        <title>The genomes of 5 underutilized Papilionoideae crops provide insights into root nodulation and disease resistance.</title>
        <authorList>
            <person name="Yuan L."/>
        </authorList>
    </citation>
    <scope>NUCLEOTIDE SEQUENCE [LARGE SCALE GENOMIC DNA]</scope>
    <source>
        <strain evidence="1">LY-2023</strain>
        <tissue evidence="1">Leaf</tissue>
    </source>
</reference>
<name>A0AAN9ISE6_CLITE</name>
<gene>
    <name evidence="1" type="ORF">RJT34_20190</name>
</gene>
<organism evidence="1 2">
    <name type="scientific">Clitoria ternatea</name>
    <name type="common">Butterfly pea</name>
    <dbReference type="NCBI Taxonomy" id="43366"/>
    <lineage>
        <taxon>Eukaryota</taxon>
        <taxon>Viridiplantae</taxon>
        <taxon>Streptophyta</taxon>
        <taxon>Embryophyta</taxon>
        <taxon>Tracheophyta</taxon>
        <taxon>Spermatophyta</taxon>
        <taxon>Magnoliopsida</taxon>
        <taxon>eudicotyledons</taxon>
        <taxon>Gunneridae</taxon>
        <taxon>Pentapetalae</taxon>
        <taxon>rosids</taxon>
        <taxon>fabids</taxon>
        <taxon>Fabales</taxon>
        <taxon>Fabaceae</taxon>
        <taxon>Papilionoideae</taxon>
        <taxon>50 kb inversion clade</taxon>
        <taxon>NPAAA clade</taxon>
        <taxon>indigoferoid/millettioid clade</taxon>
        <taxon>Phaseoleae</taxon>
        <taxon>Clitoria</taxon>
    </lineage>
</organism>
<keyword evidence="2" id="KW-1185">Reference proteome</keyword>
<accession>A0AAN9ISE6</accession>
<dbReference type="AlphaFoldDB" id="A0AAN9ISE6"/>
<protein>
    <submittedName>
        <fullName evidence="1">Uncharacterized protein</fullName>
    </submittedName>
</protein>